<keyword evidence="1" id="KW-0732">Signal</keyword>
<organism evidence="2 3">
    <name type="scientific">Niastella yeongjuensis</name>
    <dbReference type="NCBI Taxonomy" id="354355"/>
    <lineage>
        <taxon>Bacteria</taxon>
        <taxon>Pseudomonadati</taxon>
        <taxon>Bacteroidota</taxon>
        <taxon>Chitinophagia</taxon>
        <taxon>Chitinophagales</taxon>
        <taxon>Chitinophagaceae</taxon>
        <taxon>Niastella</taxon>
    </lineage>
</organism>
<gene>
    <name evidence="2" type="ORF">A4H97_24490</name>
</gene>
<proteinExistence type="predicted"/>
<dbReference type="STRING" id="354355.SAMN05660816_04786"/>
<dbReference type="EMBL" id="LVXG01000007">
    <property type="protein sequence ID" value="OQP52858.1"/>
    <property type="molecule type" value="Genomic_DNA"/>
</dbReference>
<comment type="caution">
    <text evidence="2">The sequence shown here is derived from an EMBL/GenBank/DDBJ whole genome shotgun (WGS) entry which is preliminary data.</text>
</comment>
<feature type="signal peptide" evidence="1">
    <location>
        <begin position="1"/>
        <end position="21"/>
    </location>
</feature>
<evidence type="ECO:0008006" key="4">
    <source>
        <dbReference type="Google" id="ProtNLM"/>
    </source>
</evidence>
<name>A0A1V9F3A6_9BACT</name>
<sequence>MKKLYPLALFTLLIAMISSCSKTITTESYKDVYGYTDALTSHTWVYREYFRYFNDTAAALVYKDSRPWNSFDLSLNQATYYKDGTYTEIDNQGKTYNGTWGFVNNGRDLEVKNSAGTFVSTVQMITNERFEWLGPESTYGVMLPAYQVPDPTSTLQLLTSRSWVYDEYFLDYDYDEPWLVWKPNKSTSFYDLSRSEIKFNSDGTYAETSDDGSTDQGNWTFLNNGTRIRVATPNITFVITITSLTKDRFEWLNVDGTEYAEMVHK</sequence>
<dbReference type="Proteomes" id="UP000192610">
    <property type="component" value="Unassembled WGS sequence"/>
</dbReference>
<dbReference type="PROSITE" id="PS51257">
    <property type="entry name" value="PROKAR_LIPOPROTEIN"/>
    <property type="match status" value="1"/>
</dbReference>
<dbReference type="OrthoDB" id="638281at2"/>
<evidence type="ECO:0000313" key="3">
    <source>
        <dbReference type="Proteomes" id="UP000192610"/>
    </source>
</evidence>
<feature type="chain" id="PRO_5010694236" description="Lipocalin-like domain-containing protein" evidence="1">
    <location>
        <begin position="22"/>
        <end position="265"/>
    </location>
</feature>
<reference evidence="3" key="1">
    <citation type="submission" date="2016-04" db="EMBL/GenBank/DDBJ databases">
        <authorList>
            <person name="Chen L."/>
            <person name="Zhuang W."/>
            <person name="Wang G."/>
        </authorList>
    </citation>
    <scope>NUCLEOTIDE SEQUENCE [LARGE SCALE GENOMIC DNA]</scope>
    <source>
        <strain evidence="3">17621</strain>
    </source>
</reference>
<protein>
    <recommendedName>
        <fullName evidence="4">Lipocalin-like domain-containing protein</fullName>
    </recommendedName>
</protein>
<evidence type="ECO:0000313" key="2">
    <source>
        <dbReference type="EMBL" id="OQP52858.1"/>
    </source>
</evidence>
<dbReference type="AlphaFoldDB" id="A0A1V9F3A6"/>
<keyword evidence="3" id="KW-1185">Reference proteome</keyword>
<dbReference type="RefSeq" id="WP_090519584.1">
    <property type="nucleotide sequence ID" value="NZ_FOCZ01000009.1"/>
</dbReference>
<evidence type="ECO:0000256" key="1">
    <source>
        <dbReference type="SAM" id="SignalP"/>
    </source>
</evidence>
<accession>A0A1V9F3A6</accession>